<dbReference type="Gene3D" id="1.10.150.130">
    <property type="match status" value="1"/>
</dbReference>
<evidence type="ECO:0000256" key="4">
    <source>
        <dbReference type="ARBA" id="ARBA00023172"/>
    </source>
</evidence>
<reference evidence="8 9" key="1">
    <citation type="submission" date="2024-05" db="EMBL/GenBank/DDBJ databases">
        <authorList>
            <person name="Jiang F."/>
        </authorList>
    </citation>
    <scope>NUCLEOTIDE SEQUENCE [LARGE SCALE GENOMIC DNA]</scope>
    <source>
        <strain evidence="8 9">LZ166</strain>
    </source>
</reference>
<dbReference type="Pfam" id="PF00589">
    <property type="entry name" value="Phage_integrase"/>
    <property type="match status" value="1"/>
</dbReference>
<keyword evidence="3 5" id="KW-0238">DNA-binding</keyword>
<dbReference type="RefSeq" id="WP_367955133.1">
    <property type="nucleotide sequence ID" value="NZ_JBDPGJ010000003.1"/>
</dbReference>
<organism evidence="8 9">
    <name type="scientific">Aquibium pacificus</name>
    <dbReference type="NCBI Taxonomy" id="3153579"/>
    <lineage>
        <taxon>Bacteria</taxon>
        <taxon>Pseudomonadati</taxon>
        <taxon>Pseudomonadota</taxon>
        <taxon>Alphaproteobacteria</taxon>
        <taxon>Hyphomicrobiales</taxon>
        <taxon>Phyllobacteriaceae</taxon>
        <taxon>Aquibium</taxon>
    </lineage>
</organism>
<evidence type="ECO:0000256" key="2">
    <source>
        <dbReference type="ARBA" id="ARBA00022908"/>
    </source>
</evidence>
<keyword evidence="9" id="KW-1185">Reference proteome</keyword>
<gene>
    <name evidence="8" type="ORF">ABGN05_13860</name>
</gene>
<keyword evidence="4" id="KW-0233">DNA recombination</keyword>
<dbReference type="SUPFAM" id="SSF56349">
    <property type="entry name" value="DNA breaking-rejoining enzymes"/>
    <property type="match status" value="1"/>
</dbReference>
<dbReference type="InterPro" id="IPR002104">
    <property type="entry name" value="Integrase_catalytic"/>
</dbReference>
<dbReference type="Gene3D" id="3.30.160.390">
    <property type="entry name" value="Integrase, DNA-binding domain"/>
    <property type="match status" value="1"/>
</dbReference>
<dbReference type="InterPro" id="IPR050808">
    <property type="entry name" value="Phage_Integrase"/>
</dbReference>
<sequence>MCWWVFWGVFILPPRARELTAIEIKRLAIAGLTAVGGVPGLCLQISPSGAKSWILRVLVRGRRREIGLGGYPDVSLAAAREHARSLRIRIRDGVDPVKERREERTRDRAKLDAMTFEKAARIWHASKRHEFRSEKHAAQVLSTLEAYAFPTIGSMTVEDVELKNVVGVLQPLWLAKTETASRLRGRMESVLTWASVSGFRSSHNPARWKGNLDAVLPKPGRVMNVKHHSALPVEEVPTFFSALHLRQGMAARALEFLVLTAARSGEVRGARWSEADLEQKIWTIPASRMKAGKEHRVPLAPTVMSLLSELPRFQGSEFIFAAARGGMLSDMSLSAVMRRMDVAAVPHGFRSTFRDWAAEYTDYSGEVAEMALAHSISNKVEAAYRRGDLLEKRRHMMNDWASFCGSA</sequence>
<dbReference type="InterPro" id="IPR038488">
    <property type="entry name" value="Integrase_DNA-bd_sf"/>
</dbReference>
<dbReference type="PANTHER" id="PTHR30629:SF2">
    <property type="entry name" value="PROPHAGE INTEGRASE INTS-RELATED"/>
    <property type="match status" value="1"/>
</dbReference>
<evidence type="ECO:0000259" key="7">
    <source>
        <dbReference type="PROSITE" id="PS51900"/>
    </source>
</evidence>
<dbReference type="InterPro" id="IPR011010">
    <property type="entry name" value="DNA_brk_join_enz"/>
</dbReference>
<accession>A0ABV3SJ09</accession>
<dbReference type="PANTHER" id="PTHR30629">
    <property type="entry name" value="PROPHAGE INTEGRASE"/>
    <property type="match status" value="1"/>
</dbReference>
<dbReference type="InterPro" id="IPR053876">
    <property type="entry name" value="Phage_int_M"/>
</dbReference>
<dbReference type="GO" id="GO:0003677">
    <property type="term" value="F:DNA binding"/>
    <property type="evidence" value="ECO:0007669"/>
    <property type="project" value="UniProtKB-KW"/>
</dbReference>
<dbReference type="Pfam" id="PF13356">
    <property type="entry name" value="Arm-DNA-bind_3"/>
    <property type="match status" value="1"/>
</dbReference>
<name>A0ABV3SJ09_9HYPH</name>
<evidence type="ECO:0000259" key="6">
    <source>
        <dbReference type="PROSITE" id="PS51898"/>
    </source>
</evidence>
<dbReference type="InterPro" id="IPR044068">
    <property type="entry name" value="CB"/>
</dbReference>
<feature type="domain" description="Tyr recombinase" evidence="6">
    <location>
        <begin position="226"/>
        <end position="397"/>
    </location>
</feature>
<dbReference type="CDD" id="cd00801">
    <property type="entry name" value="INT_P4_C"/>
    <property type="match status" value="1"/>
</dbReference>
<comment type="similarity">
    <text evidence="1">Belongs to the 'phage' integrase family.</text>
</comment>
<comment type="caution">
    <text evidence="8">The sequence shown here is derived from an EMBL/GenBank/DDBJ whole genome shotgun (WGS) entry which is preliminary data.</text>
</comment>
<feature type="domain" description="Core-binding (CB)" evidence="7">
    <location>
        <begin position="114"/>
        <end position="195"/>
    </location>
</feature>
<dbReference type="PROSITE" id="PS51898">
    <property type="entry name" value="TYR_RECOMBINASE"/>
    <property type="match status" value="1"/>
</dbReference>
<dbReference type="Proteomes" id="UP001556692">
    <property type="component" value="Unassembled WGS sequence"/>
</dbReference>
<evidence type="ECO:0000256" key="5">
    <source>
        <dbReference type="PROSITE-ProRule" id="PRU01248"/>
    </source>
</evidence>
<dbReference type="Gene3D" id="1.10.443.10">
    <property type="entry name" value="Intergrase catalytic core"/>
    <property type="match status" value="1"/>
</dbReference>
<dbReference type="InterPro" id="IPR010998">
    <property type="entry name" value="Integrase_recombinase_N"/>
</dbReference>
<dbReference type="EMBL" id="JBDPGJ010000003">
    <property type="protein sequence ID" value="MEX0406753.1"/>
    <property type="molecule type" value="Genomic_DNA"/>
</dbReference>
<proteinExistence type="inferred from homology"/>
<protein>
    <submittedName>
        <fullName evidence="8">Integrase arm-type DNA-binding domain-containing protein</fullName>
    </submittedName>
</protein>
<evidence type="ECO:0000313" key="8">
    <source>
        <dbReference type="EMBL" id="MEX0406753.1"/>
    </source>
</evidence>
<evidence type="ECO:0000256" key="3">
    <source>
        <dbReference type="ARBA" id="ARBA00023125"/>
    </source>
</evidence>
<dbReference type="Pfam" id="PF22022">
    <property type="entry name" value="Phage_int_M"/>
    <property type="match status" value="1"/>
</dbReference>
<dbReference type="InterPro" id="IPR013762">
    <property type="entry name" value="Integrase-like_cat_sf"/>
</dbReference>
<dbReference type="InterPro" id="IPR025166">
    <property type="entry name" value="Integrase_DNA_bind_dom"/>
</dbReference>
<evidence type="ECO:0000313" key="9">
    <source>
        <dbReference type="Proteomes" id="UP001556692"/>
    </source>
</evidence>
<evidence type="ECO:0000256" key="1">
    <source>
        <dbReference type="ARBA" id="ARBA00008857"/>
    </source>
</evidence>
<keyword evidence="2" id="KW-0229">DNA integration</keyword>
<dbReference type="PROSITE" id="PS51900">
    <property type="entry name" value="CB"/>
    <property type="match status" value="1"/>
</dbReference>